<reference evidence="1" key="1">
    <citation type="submission" date="2020-04" db="EMBL/GenBank/DDBJ databases">
        <authorList>
            <person name="Hogendoorn C."/>
        </authorList>
    </citation>
    <scope>NUCLEOTIDE SEQUENCE</scope>
    <source>
        <strain evidence="1">FAVT5</strain>
    </source>
</reference>
<gene>
    <name evidence="1" type="ORF">FAVT5_3460</name>
</gene>
<evidence type="ECO:0000313" key="1">
    <source>
        <dbReference type="EMBL" id="CAB3395584.1"/>
    </source>
</evidence>
<evidence type="ECO:0000313" key="2">
    <source>
        <dbReference type="Proteomes" id="UP000501793"/>
    </source>
</evidence>
<accession>A0ACA8ZEF9</accession>
<organism evidence="1 2">
    <name type="scientific">Kyrpidia spormannii</name>
    <dbReference type="NCBI Taxonomy" id="2055160"/>
    <lineage>
        <taxon>Bacteria</taxon>
        <taxon>Bacillati</taxon>
        <taxon>Bacillota</taxon>
        <taxon>Bacilli</taxon>
        <taxon>Bacillales</taxon>
        <taxon>Alicyclobacillaceae</taxon>
        <taxon>Kyrpidia</taxon>
    </lineage>
</organism>
<keyword evidence="2" id="KW-1185">Reference proteome</keyword>
<protein>
    <submittedName>
        <fullName evidence="1">Uncharacterized protein</fullName>
    </submittedName>
</protein>
<dbReference type="Proteomes" id="UP000501793">
    <property type="component" value="Chromosome"/>
</dbReference>
<dbReference type="EMBL" id="LR792684">
    <property type="protein sequence ID" value="CAB3395584.1"/>
    <property type="molecule type" value="Genomic_DNA"/>
</dbReference>
<name>A0ACA8ZEF9_9BACL</name>
<sequence>MDRRREGREEWVAIRSSLDAAEFDKLFDPALSGPERDQTRPDDQGRGRAGCLVKSLLAPGRVGEVPEVPAHRRDDSERHGDVAGRALVTQTRVERTLRDAAG</sequence>
<proteinExistence type="predicted"/>